<proteinExistence type="predicted"/>
<evidence type="ECO:0000313" key="2">
    <source>
        <dbReference type="Proteomes" id="UP000011135"/>
    </source>
</evidence>
<dbReference type="EMBL" id="AMZN01000006">
    <property type="protein sequence ID" value="ELR73401.1"/>
    <property type="molecule type" value="Genomic_DNA"/>
</dbReference>
<keyword evidence="2" id="KW-1185">Reference proteome</keyword>
<sequence>MCKRLHVNIKLAAIYSIGKFNLLNRQFNFRFVNLSIYTKKYRSLGISFIV</sequence>
<name>L8JWH7_9BACT</name>
<evidence type="ECO:0000313" key="1">
    <source>
        <dbReference type="EMBL" id="ELR73401.1"/>
    </source>
</evidence>
<dbReference type="Proteomes" id="UP000011135">
    <property type="component" value="Unassembled WGS sequence"/>
</dbReference>
<comment type="caution">
    <text evidence="1">The sequence shown here is derived from an EMBL/GenBank/DDBJ whole genome shotgun (WGS) entry which is preliminary data.</text>
</comment>
<protein>
    <submittedName>
        <fullName evidence="1">Uncharacterized protein</fullName>
    </submittedName>
</protein>
<dbReference type="STRING" id="1237149.C900_04253"/>
<organism evidence="1 2">
    <name type="scientific">Fulvivirga imtechensis AK7</name>
    <dbReference type="NCBI Taxonomy" id="1237149"/>
    <lineage>
        <taxon>Bacteria</taxon>
        <taxon>Pseudomonadati</taxon>
        <taxon>Bacteroidota</taxon>
        <taxon>Cytophagia</taxon>
        <taxon>Cytophagales</taxon>
        <taxon>Fulvivirgaceae</taxon>
        <taxon>Fulvivirga</taxon>
    </lineage>
</organism>
<gene>
    <name evidence="1" type="ORF">C900_04253</name>
</gene>
<dbReference type="AlphaFoldDB" id="L8JWH7"/>
<reference evidence="1 2" key="1">
    <citation type="submission" date="2012-12" db="EMBL/GenBank/DDBJ databases">
        <title>Genome assembly of Fulvivirga imtechensis AK7.</title>
        <authorList>
            <person name="Nupur N."/>
            <person name="Khatri I."/>
            <person name="Kumar R."/>
            <person name="Subramanian S."/>
            <person name="Pinnaka A."/>
        </authorList>
    </citation>
    <scope>NUCLEOTIDE SEQUENCE [LARGE SCALE GENOMIC DNA]</scope>
    <source>
        <strain evidence="1 2">AK7</strain>
    </source>
</reference>
<accession>L8JWH7</accession>